<protein>
    <submittedName>
        <fullName evidence="1">Uncharacterized protein</fullName>
    </submittedName>
</protein>
<dbReference type="RefSeq" id="WP_090160922.1">
    <property type="nucleotide sequence ID" value="NZ_FMWK01000002.1"/>
</dbReference>
<dbReference type="Proteomes" id="UP000199428">
    <property type="component" value="Unassembled WGS sequence"/>
</dbReference>
<organism evidence="1 2">
    <name type="scientific">Pseudobutyrivibrio xylanivorans</name>
    <dbReference type="NCBI Taxonomy" id="185007"/>
    <lineage>
        <taxon>Bacteria</taxon>
        <taxon>Bacillati</taxon>
        <taxon>Bacillota</taxon>
        <taxon>Clostridia</taxon>
        <taxon>Lachnospirales</taxon>
        <taxon>Lachnospiraceae</taxon>
        <taxon>Pseudobutyrivibrio</taxon>
    </lineage>
</organism>
<proteinExistence type="predicted"/>
<name>A0A1G5RRZ1_PSEXY</name>
<gene>
    <name evidence="1" type="ORF">SAMN02910350_00471</name>
</gene>
<sequence>MSISVTNSLSLRLYYGQYSALVKGSTRKDATVGTLSFADASALRNAVRRLQDYKFEDGTEAEIQEKLKAFSDAVNNTLDSGANYSSNSSSVKTAVSKIKNLNKEYASDLKKIGITVDKDGSMSVYESASKLYSKEKFSKFFDKDSKYLNDLYSAAQRITRRVDVRI</sequence>
<dbReference type="EMBL" id="FMWK01000002">
    <property type="protein sequence ID" value="SCZ76832.1"/>
    <property type="molecule type" value="Genomic_DNA"/>
</dbReference>
<reference evidence="1 2" key="1">
    <citation type="submission" date="2016-10" db="EMBL/GenBank/DDBJ databases">
        <authorList>
            <person name="de Groot N.N."/>
        </authorList>
    </citation>
    <scope>NUCLEOTIDE SEQUENCE [LARGE SCALE GENOMIC DNA]</scope>
    <source>
        <strain evidence="1 2">DSM 10317</strain>
    </source>
</reference>
<evidence type="ECO:0000313" key="2">
    <source>
        <dbReference type="Proteomes" id="UP000199428"/>
    </source>
</evidence>
<dbReference type="AlphaFoldDB" id="A0A1G5RRZ1"/>
<evidence type="ECO:0000313" key="1">
    <source>
        <dbReference type="EMBL" id="SCZ76832.1"/>
    </source>
</evidence>
<accession>A0A1G5RRZ1</accession>